<sequence>MEKQLITYSRQLRSNQTNAEKLLWQKLRKRQLGVRFQRQYVFDNKYIVDFYCASLKLIIEINGGQHNDNHQDDIRDNYIKKRGCKILRFWNNDILENIEGCLSQITNLIPTVPPLNIKGRLEENYASRELHEDASTGRHPQKTNAFFNNDFSEAYAGGSTERRTAAYTDVREDASTGRRLQKTNKIIVPLSVYIHWPYCLSKCPYCDFFSKVDKHVDQKQIIDGYLDDLNWYHDLTAKQTVQSIFFGGGTPSLIEPQYIEKVINHIFKLWPTTKQVEISLEANPNTNRPNLFADLRLAGINRLSLGIQALNDKDLKFLGRTHNLSRALHAVDEVTRLFDNHSADLIYARPGQTAEAWKQELNQISELGLKHLSLYQLTIEEGTFFARKGIKPMDDEPAAELYALTQEFLATKGYPQYEVSNFAHPGYESIHNLAYWRGQNYLGIGPAAHGRIKTTDKIYASTHHRQLEELTPQERAEELIIMGLRIREGINKENFRRQCGLELTGFVNDKARQSLIRQKLLFEDKHSLRAANRGFLLLNKIIEELCR</sequence>
<dbReference type="Pfam" id="PF06969">
    <property type="entry name" value="HemN_C"/>
    <property type="match status" value="1"/>
</dbReference>
<comment type="similarity">
    <text evidence="1">Belongs to the anaerobic coproporphyrinogen-III oxidase family. HemW subfamily.</text>
</comment>
<keyword evidence="2" id="KW-0143">Chaperone</keyword>
<dbReference type="InterPro" id="IPR007197">
    <property type="entry name" value="rSAM"/>
</dbReference>
<dbReference type="SUPFAM" id="SSF52980">
    <property type="entry name" value="Restriction endonuclease-like"/>
    <property type="match status" value="1"/>
</dbReference>
<keyword evidence="2" id="KW-0949">S-adenosyl-L-methionine</keyword>
<dbReference type="InterPro" id="IPR004559">
    <property type="entry name" value="HemW-like"/>
</dbReference>
<dbReference type="PROSITE" id="PS51918">
    <property type="entry name" value="RADICAL_SAM"/>
    <property type="match status" value="1"/>
</dbReference>
<reference evidence="4" key="2">
    <citation type="journal article" date="2021" name="PeerJ">
        <title>Extensive microbial diversity within the chicken gut microbiome revealed by metagenomics and culture.</title>
        <authorList>
            <person name="Gilroy R."/>
            <person name="Ravi A."/>
            <person name="Getino M."/>
            <person name="Pursley I."/>
            <person name="Horton D.L."/>
            <person name="Alikhan N.F."/>
            <person name="Baker D."/>
            <person name="Gharbi K."/>
            <person name="Hall N."/>
            <person name="Watson M."/>
            <person name="Adriaenssens E.M."/>
            <person name="Foster-Nyarko E."/>
            <person name="Jarju S."/>
            <person name="Secka A."/>
            <person name="Antonio M."/>
            <person name="Oren A."/>
            <person name="Chaudhuri R.R."/>
            <person name="La Ragione R."/>
            <person name="Hildebrand F."/>
            <person name="Pallen M.J."/>
        </authorList>
    </citation>
    <scope>NUCLEOTIDE SEQUENCE</scope>
    <source>
        <strain evidence="4">ChiW3-316</strain>
    </source>
</reference>
<dbReference type="EMBL" id="DVNC01000021">
    <property type="protein sequence ID" value="HIU52953.1"/>
    <property type="molecule type" value="Genomic_DNA"/>
</dbReference>
<proteinExistence type="inferred from homology"/>
<feature type="domain" description="Radical SAM core" evidence="3">
    <location>
        <begin position="182"/>
        <end position="415"/>
    </location>
</feature>
<dbReference type="InterPro" id="IPR010723">
    <property type="entry name" value="HemN_C"/>
</dbReference>
<name>A0A9D1M3J7_9PROT</name>
<comment type="function">
    <text evidence="2">Probably acts as a heme chaperone, transferring heme to an unknown acceptor. Binds one molecule of heme per monomer, possibly covalently. Binds 1 [4Fe-4S] cluster. The cluster is coordinated with 3 cysteines and an exchangeable S-adenosyl-L-methionine.</text>
</comment>
<dbReference type="GO" id="GO:0046872">
    <property type="term" value="F:metal ion binding"/>
    <property type="evidence" value="ECO:0007669"/>
    <property type="project" value="UniProtKB-UniRule"/>
</dbReference>
<dbReference type="AlphaFoldDB" id="A0A9D1M3J7"/>
<evidence type="ECO:0000256" key="1">
    <source>
        <dbReference type="ARBA" id="ARBA00006100"/>
    </source>
</evidence>
<dbReference type="Pfam" id="PF04055">
    <property type="entry name" value="Radical_SAM"/>
    <property type="match status" value="1"/>
</dbReference>
<dbReference type="InterPro" id="IPR007569">
    <property type="entry name" value="DUF559"/>
</dbReference>
<reference evidence="4" key="1">
    <citation type="submission" date="2020-10" db="EMBL/GenBank/DDBJ databases">
        <authorList>
            <person name="Gilroy R."/>
        </authorList>
    </citation>
    <scope>NUCLEOTIDE SEQUENCE</scope>
    <source>
        <strain evidence="4">ChiW3-316</strain>
    </source>
</reference>
<keyword evidence="2" id="KW-0408">Iron</keyword>
<dbReference type="SFLD" id="SFLDS00029">
    <property type="entry name" value="Radical_SAM"/>
    <property type="match status" value="1"/>
</dbReference>
<dbReference type="InterPro" id="IPR058240">
    <property type="entry name" value="rSAM_sf"/>
</dbReference>
<keyword evidence="2" id="KW-0349">Heme</keyword>
<dbReference type="CDD" id="cd01038">
    <property type="entry name" value="Endonuclease_DUF559"/>
    <property type="match status" value="1"/>
</dbReference>
<accession>A0A9D1M3J7</accession>
<keyword evidence="2" id="KW-0411">Iron-sulfur</keyword>
<dbReference type="InterPro" id="IPR006638">
    <property type="entry name" value="Elp3/MiaA/NifB-like_rSAM"/>
</dbReference>
<dbReference type="GO" id="GO:0005737">
    <property type="term" value="C:cytoplasm"/>
    <property type="evidence" value="ECO:0007669"/>
    <property type="project" value="UniProtKB-SubCell"/>
</dbReference>
<gene>
    <name evidence="4" type="primary">hemW</name>
    <name evidence="4" type="ORF">IAD20_02610</name>
</gene>
<organism evidence="4 5">
    <name type="scientific">Candidatus Scatocola faecipullorum</name>
    <dbReference type="NCBI Taxonomy" id="2840917"/>
    <lineage>
        <taxon>Bacteria</taxon>
        <taxon>Pseudomonadati</taxon>
        <taxon>Pseudomonadota</taxon>
        <taxon>Alphaproteobacteria</taxon>
        <taxon>Rhodospirillales</taxon>
        <taxon>Rhodospirillaceae</taxon>
        <taxon>Rhodospirillaceae incertae sedis</taxon>
        <taxon>Candidatus Scatocola</taxon>
    </lineage>
</organism>
<comment type="caution">
    <text evidence="4">The sequence shown here is derived from an EMBL/GenBank/DDBJ whole genome shotgun (WGS) entry which is preliminary data.</text>
</comment>
<evidence type="ECO:0000313" key="5">
    <source>
        <dbReference type="Proteomes" id="UP000824107"/>
    </source>
</evidence>
<dbReference type="Pfam" id="PF04480">
    <property type="entry name" value="DUF559"/>
    <property type="match status" value="1"/>
</dbReference>
<dbReference type="InterPro" id="IPR034505">
    <property type="entry name" value="Coproporphyrinogen-III_oxidase"/>
</dbReference>
<keyword evidence="2" id="KW-0963">Cytoplasm</keyword>
<dbReference type="GO" id="GO:0006779">
    <property type="term" value="P:porphyrin-containing compound biosynthetic process"/>
    <property type="evidence" value="ECO:0007669"/>
    <property type="project" value="InterPro"/>
</dbReference>
<protein>
    <recommendedName>
        <fullName evidence="2">Heme chaperone HemW</fullName>
    </recommendedName>
</protein>
<dbReference type="Proteomes" id="UP000824107">
    <property type="component" value="Unassembled WGS sequence"/>
</dbReference>
<dbReference type="InterPro" id="IPR011335">
    <property type="entry name" value="Restrct_endonuc-II-like"/>
</dbReference>
<dbReference type="SFLD" id="SFLDF00562">
    <property type="entry name" value="HemN-like__clustered_with_heat"/>
    <property type="match status" value="1"/>
</dbReference>
<dbReference type="Gene3D" id="3.40.960.10">
    <property type="entry name" value="VSR Endonuclease"/>
    <property type="match status" value="1"/>
</dbReference>
<dbReference type="NCBIfam" id="TIGR00539">
    <property type="entry name" value="hemN_rel"/>
    <property type="match status" value="1"/>
</dbReference>
<comment type="subcellular location">
    <subcellularLocation>
        <location evidence="2">Cytoplasm</location>
    </subcellularLocation>
</comment>
<dbReference type="SUPFAM" id="SSF102114">
    <property type="entry name" value="Radical SAM enzymes"/>
    <property type="match status" value="1"/>
</dbReference>
<dbReference type="PANTHER" id="PTHR13932">
    <property type="entry name" value="COPROPORPHYRINIGEN III OXIDASE"/>
    <property type="match status" value="1"/>
</dbReference>
<evidence type="ECO:0000313" key="4">
    <source>
        <dbReference type="EMBL" id="HIU52953.1"/>
    </source>
</evidence>
<dbReference type="Gene3D" id="3.30.750.200">
    <property type="match status" value="1"/>
</dbReference>
<dbReference type="GO" id="GO:0051539">
    <property type="term" value="F:4 iron, 4 sulfur cluster binding"/>
    <property type="evidence" value="ECO:0007669"/>
    <property type="project" value="UniProtKB-UniRule"/>
</dbReference>
<dbReference type="SFLD" id="SFLDF00288">
    <property type="entry name" value="HemN-like__clustered_with_nucl"/>
    <property type="match status" value="1"/>
</dbReference>
<evidence type="ECO:0000259" key="3">
    <source>
        <dbReference type="PROSITE" id="PS51918"/>
    </source>
</evidence>
<keyword evidence="2" id="KW-0479">Metal-binding</keyword>
<dbReference type="SFLD" id="SFLDG01065">
    <property type="entry name" value="anaerobic_coproporphyrinogen-I"/>
    <property type="match status" value="1"/>
</dbReference>
<dbReference type="GO" id="GO:0004109">
    <property type="term" value="F:coproporphyrinogen oxidase activity"/>
    <property type="evidence" value="ECO:0007669"/>
    <property type="project" value="InterPro"/>
</dbReference>
<dbReference type="SMART" id="SM00729">
    <property type="entry name" value="Elp3"/>
    <property type="match status" value="1"/>
</dbReference>
<keyword evidence="2" id="KW-0004">4Fe-4S</keyword>
<evidence type="ECO:0000256" key="2">
    <source>
        <dbReference type="RuleBase" id="RU364116"/>
    </source>
</evidence>
<dbReference type="InterPro" id="IPR047216">
    <property type="entry name" value="Endonuclease_DUF559_bact"/>
</dbReference>
<dbReference type="PANTHER" id="PTHR13932:SF5">
    <property type="entry name" value="RADICAL S-ADENOSYL METHIONINE DOMAIN-CONTAINING PROTEIN 1, MITOCHONDRIAL"/>
    <property type="match status" value="1"/>
</dbReference>